<protein>
    <submittedName>
        <fullName evidence="2">Uncharacterized protein</fullName>
    </submittedName>
</protein>
<gene>
    <name evidence="2" type="ORF">E1A91_A13G094300v1</name>
</gene>
<name>A0A5D2WFR5_GOSMU</name>
<proteinExistence type="predicted"/>
<evidence type="ECO:0000313" key="2">
    <source>
        <dbReference type="EMBL" id="TYJ00572.1"/>
    </source>
</evidence>
<dbReference type="Proteomes" id="UP000323597">
    <property type="component" value="Chromosome A13"/>
</dbReference>
<sequence>MANQGPIQPEVHEFHSPALESSPNFDCDESSEDSKEPTLWYRRSQLEVVTHVG</sequence>
<dbReference type="EMBL" id="CM017648">
    <property type="protein sequence ID" value="TYJ00572.1"/>
    <property type="molecule type" value="Genomic_DNA"/>
</dbReference>
<organism evidence="2 3">
    <name type="scientific">Gossypium mustelinum</name>
    <name type="common">Cotton</name>
    <name type="synonym">Gossypium caicoense</name>
    <dbReference type="NCBI Taxonomy" id="34275"/>
    <lineage>
        <taxon>Eukaryota</taxon>
        <taxon>Viridiplantae</taxon>
        <taxon>Streptophyta</taxon>
        <taxon>Embryophyta</taxon>
        <taxon>Tracheophyta</taxon>
        <taxon>Spermatophyta</taxon>
        <taxon>Magnoliopsida</taxon>
        <taxon>eudicotyledons</taxon>
        <taxon>Gunneridae</taxon>
        <taxon>Pentapetalae</taxon>
        <taxon>rosids</taxon>
        <taxon>malvids</taxon>
        <taxon>Malvales</taxon>
        <taxon>Malvaceae</taxon>
        <taxon>Malvoideae</taxon>
        <taxon>Gossypium</taxon>
    </lineage>
</organism>
<dbReference type="AlphaFoldDB" id="A0A5D2WFR5"/>
<reference evidence="2 3" key="1">
    <citation type="submission" date="2019-07" db="EMBL/GenBank/DDBJ databases">
        <title>WGS assembly of Gossypium mustelinum.</title>
        <authorList>
            <person name="Chen Z.J."/>
            <person name="Sreedasyam A."/>
            <person name="Ando A."/>
            <person name="Song Q."/>
            <person name="De L."/>
            <person name="Hulse-Kemp A."/>
            <person name="Ding M."/>
            <person name="Ye W."/>
            <person name="Kirkbride R."/>
            <person name="Jenkins J."/>
            <person name="Plott C."/>
            <person name="Lovell J."/>
            <person name="Lin Y.-M."/>
            <person name="Vaughn R."/>
            <person name="Liu B."/>
            <person name="Li W."/>
            <person name="Simpson S."/>
            <person name="Scheffler B."/>
            <person name="Saski C."/>
            <person name="Grover C."/>
            <person name="Hu G."/>
            <person name="Conover J."/>
            <person name="Carlson J."/>
            <person name="Shu S."/>
            <person name="Boston L."/>
            <person name="Williams M."/>
            <person name="Peterson D."/>
            <person name="Mcgee K."/>
            <person name="Jones D."/>
            <person name="Wendel J."/>
            <person name="Stelly D."/>
            <person name="Grimwood J."/>
            <person name="Schmutz J."/>
        </authorList>
    </citation>
    <scope>NUCLEOTIDE SEQUENCE [LARGE SCALE GENOMIC DNA]</scope>
    <source>
        <strain evidence="2">1408120.09</strain>
    </source>
</reference>
<feature type="region of interest" description="Disordered" evidence="1">
    <location>
        <begin position="1"/>
        <end position="38"/>
    </location>
</feature>
<accession>A0A5D2WFR5</accession>
<evidence type="ECO:0000313" key="3">
    <source>
        <dbReference type="Proteomes" id="UP000323597"/>
    </source>
</evidence>
<keyword evidence="3" id="KW-1185">Reference proteome</keyword>
<evidence type="ECO:0000256" key="1">
    <source>
        <dbReference type="SAM" id="MobiDB-lite"/>
    </source>
</evidence>